<feature type="compositionally biased region" description="Low complexity" evidence="5">
    <location>
        <begin position="11"/>
        <end position="24"/>
    </location>
</feature>
<dbReference type="Gene3D" id="1.20.120.350">
    <property type="entry name" value="Voltage-gated potassium channels. Chain C"/>
    <property type="match status" value="1"/>
</dbReference>
<dbReference type="PANTHER" id="PTHR47193">
    <property type="entry name" value="CATION CHANNEL SPERM-ASSOCIATED PROTEIN 1"/>
    <property type="match status" value="1"/>
</dbReference>
<dbReference type="Pfam" id="PF00520">
    <property type="entry name" value="Ion_trans"/>
    <property type="match status" value="1"/>
</dbReference>
<evidence type="ECO:0000256" key="4">
    <source>
        <dbReference type="ARBA" id="ARBA00023136"/>
    </source>
</evidence>
<organism evidence="8 9">
    <name type="scientific">Prorocentrum cordatum</name>
    <dbReference type="NCBI Taxonomy" id="2364126"/>
    <lineage>
        <taxon>Eukaryota</taxon>
        <taxon>Sar</taxon>
        <taxon>Alveolata</taxon>
        <taxon>Dinophyceae</taxon>
        <taxon>Prorocentrales</taxon>
        <taxon>Prorocentraceae</taxon>
        <taxon>Prorocentrum</taxon>
    </lineage>
</organism>
<evidence type="ECO:0000256" key="2">
    <source>
        <dbReference type="ARBA" id="ARBA00022692"/>
    </source>
</evidence>
<dbReference type="PANTHER" id="PTHR47193:SF1">
    <property type="entry name" value="CATION CHANNEL SPERM-ASSOCIATED PROTEIN 1"/>
    <property type="match status" value="1"/>
</dbReference>
<keyword evidence="4 6" id="KW-0472">Membrane</keyword>
<feature type="transmembrane region" description="Helical" evidence="6">
    <location>
        <begin position="350"/>
        <end position="372"/>
    </location>
</feature>
<dbReference type="SUPFAM" id="SSF81324">
    <property type="entry name" value="Voltage-gated potassium channels"/>
    <property type="match status" value="1"/>
</dbReference>
<feature type="transmembrane region" description="Helical" evidence="6">
    <location>
        <begin position="318"/>
        <end position="338"/>
    </location>
</feature>
<dbReference type="InterPro" id="IPR027359">
    <property type="entry name" value="Volt_channel_dom_sf"/>
</dbReference>
<feature type="transmembrane region" description="Helical" evidence="6">
    <location>
        <begin position="453"/>
        <end position="475"/>
    </location>
</feature>
<feature type="transmembrane region" description="Helical" evidence="6">
    <location>
        <begin position="529"/>
        <end position="552"/>
    </location>
</feature>
<accession>A0ABN9PAT2</accession>
<proteinExistence type="predicted"/>
<feature type="compositionally biased region" description="Basic and acidic residues" evidence="5">
    <location>
        <begin position="259"/>
        <end position="268"/>
    </location>
</feature>
<feature type="transmembrane region" description="Helical" evidence="6">
    <location>
        <begin position="384"/>
        <end position="404"/>
    </location>
</feature>
<reference evidence="8" key="1">
    <citation type="submission" date="2023-10" db="EMBL/GenBank/DDBJ databases">
        <authorList>
            <person name="Chen Y."/>
            <person name="Shah S."/>
            <person name="Dougan E. K."/>
            <person name="Thang M."/>
            <person name="Chan C."/>
        </authorList>
    </citation>
    <scope>NUCLEOTIDE SEQUENCE [LARGE SCALE GENOMIC DNA]</scope>
</reference>
<feature type="compositionally biased region" description="Low complexity" evidence="5">
    <location>
        <begin position="183"/>
        <end position="194"/>
    </location>
</feature>
<evidence type="ECO:0000313" key="9">
    <source>
        <dbReference type="Proteomes" id="UP001189429"/>
    </source>
</evidence>
<protein>
    <recommendedName>
        <fullName evidence="7">Ion transport domain-containing protein</fullName>
    </recommendedName>
</protein>
<dbReference type="InterPro" id="IPR028746">
    <property type="entry name" value="CatSper1"/>
</dbReference>
<evidence type="ECO:0000256" key="6">
    <source>
        <dbReference type="SAM" id="Phobius"/>
    </source>
</evidence>
<evidence type="ECO:0000313" key="8">
    <source>
        <dbReference type="EMBL" id="CAK0788471.1"/>
    </source>
</evidence>
<feature type="domain" description="Ion transport" evidence="7">
    <location>
        <begin position="317"/>
        <end position="559"/>
    </location>
</feature>
<evidence type="ECO:0000259" key="7">
    <source>
        <dbReference type="Pfam" id="PF00520"/>
    </source>
</evidence>
<comment type="caution">
    <text evidence="8">The sequence shown here is derived from an EMBL/GenBank/DDBJ whole genome shotgun (WGS) entry which is preliminary data.</text>
</comment>
<evidence type="ECO:0000256" key="1">
    <source>
        <dbReference type="ARBA" id="ARBA00004141"/>
    </source>
</evidence>
<keyword evidence="9" id="KW-1185">Reference proteome</keyword>
<feature type="region of interest" description="Disordered" evidence="5">
    <location>
        <begin position="1"/>
        <end position="83"/>
    </location>
</feature>
<comment type="subcellular location">
    <subcellularLocation>
        <location evidence="1">Membrane</location>
        <topology evidence="1">Multi-pass membrane protein</topology>
    </subcellularLocation>
</comment>
<dbReference type="Gene3D" id="1.10.287.70">
    <property type="match status" value="1"/>
</dbReference>
<feature type="region of interest" description="Disordered" evidence="5">
    <location>
        <begin position="97"/>
        <end position="130"/>
    </location>
</feature>
<dbReference type="InterPro" id="IPR005821">
    <property type="entry name" value="Ion_trans_dom"/>
</dbReference>
<dbReference type="Proteomes" id="UP001189429">
    <property type="component" value="Unassembled WGS sequence"/>
</dbReference>
<name>A0ABN9PAT2_9DINO</name>
<feature type="region of interest" description="Disordered" evidence="5">
    <location>
        <begin position="183"/>
        <end position="270"/>
    </location>
</feature>
<keyword evidence="2 6" id="KW-0812">Transmembrane</keyword>
<feature type="compositionally biased region" description="Polar residues" evidence="5">
    <location>
        <begin position="25"/>
        <end position="36"/>
    </location>
</feature>
<gene>
    <name evidence="8" type="ORF">PCOR1329_LOCUS351</name>
</gene>
<dbReference type="EMBL" id="CAUYUJ010000059">
    <property type="protein sequence ID" value="CAK0788471.1"/>
    <property type="molecule type" value="Genomic_DNA"/>
</dbReference>
<evidence type="ECO:0000256" key="3">
    <source>
        <dbReference type="ARBA" id="ARBA00022989"/>
    </source>
</evidence>
<sequence length="722" mass="78550">MGRTPRAHAVSSSSPRLRASSHSPKNSPRGGSQQGAPKSPRDRRQAPVPPIAATQLDAAWHRAAARQERKPTDGMLGDDFGEPLSFRSQLAKFQQYLQPEELLDASNSARQPPPRPGQLGQAPASLHGQLEQALARHAAALQETAAQHKAELTRAAELIGQELGRAVGEALLRGQGLAASSARGAPSAARAGGSVPPQARQVEDEAAAGGQQEREAPKPSPPSPSKHVVAIGDLADVDPAGNDPLGGGEARRMSSRGGSDSDARRTTKESSCSAANYSVLGYSERTRFERLIRGVTAQMNVEEPQHHGLLAEFVQSRAFDISCNLVVLLNCIFVVWAANHSVGTSDANDTIALAEFVFTAFYCVELVLKLWVHRLFFFTNEDAAFNILDLALVLMALFEISILPLLQTGSGAVDPTFLRILRIFKVVKVLRMMRALHAFKDIRVMIDCLVHSVWPLVWASALLGFLSSLFAIYFVQSVAAALSDGNLSPAQEKELLEHFGQVETALFSLIVATTGGNDWAYYYERLEPLGGFACVVYVVYIMFMFLAVMNIVTSVFLDKAMEIAKPCSENEVLDKCHSDLHDADELIRMVSGKREDDQDTITFGEFVGYMNEREFRKHFDARGLTQQDTRMLFKMLTSYNSGTVCQGGEKRVQLSAFLAGCMRLKGEASSMDVYAISCGLHFVRAAQAEFGAWAEGQFAELRARLEDTAALTRAPGRGPPGS</sequence>
<keyword evidence="3 6" id="KW-1133">Transmembrane helix</keyword>
<evidence type="ECO:0000256" key="5">
    <source>
        <dbReference type="SAM" id="MobiDB-lite"/>
    </source>
</evidence>